<dbReference type="AlphaFoldDB" id="A0A8J3D3L2"/>
<dbReference type="EMBL" id="BMYF01000032">
    <property type="protein sequence ID" value="GHB52789.1"/>
    <property type="molecule type" value="Genomic_DNA"/>
</dbReference>
<evidence type="ECO:0000313" key="2">
    <source>
        <dbReference type="Proteomes" id="UP000642809"/>
    </source>
</evidence>
<evidence type="ECO:0000313" key="1">
    <source>
        <dbReference type="EMBL" id="GHB52789.1"/>
    </source>
</evidence>
<organism evidence="1 2">
    <name type="scientific">Mongoliitalea lutea</name>
    <dbReference type="NCBI Taxonomy" id="849756"/>
    <lineage>
        <taxon>Bacteria</taxon>
        <taxon>Pseudomonadati</taxon>
        <taxon>Bacteroidota</taxon>
        <taxon>Cytophagia</taxon>
        <taxon>Cytophagales</taxon>
        <taxon>Cyclobacteriaceae</taxon>
        <taxon>Mongoliitalea</taxon>
    </lineage>
</organism>
<accession>A0A8J3D3L2</accession>
<dbReference type="PANTHER" id="PTHR41260">
    <property type="entry name" value="PROTEIN ECSC"/>
    <property type="match status" value="1"/>
</dbReference>
<dbReference type="Pfam" id="PF12787">
    <property type="entry name" value="EcsC"/>
    <property type="match status" value="1"/>
</dbReference>
<dbReference type="RefSeq" id="WP_189586457.1">
    <property type="nucleotide sequence ID" value="NZ_BMYF01000032.1"/>
</dbReference>
<dbReference type="Proteomes" id="UP000642809">
    <property type="component" value="Unassembled WGS sequence"/>
</dbReference>
<keyword evidence="2" id="KW-1185">Reference proteome</keyword>
<reference evidence="1" key="1">
    <citation type="journal article" date="2014" name="Int. J. Syst. Evol. Microbiol.">
        <title>Complete genome sequence of Corynebacterium casei LMG S-19264T (=DSM 44701T), isolated from a smear-ripened cheese.</title>
        <authorList>
            <consortium name="US DOE Joint Genome Institute (JGI-PGF)"/>
            <person name="Walter F."/>
            <person name="Albersmeier A."/>
            <person name="Kalinowski J."/>
            <person name="Ruckert C."/>
        </authorList>
    </citation>
    <scope>NUCLEOTIDE SEQUENCE</scope>
    <source>
        <strain evidence="1">KCTC 23224</strain>
    </source>
</reference>
<dbReference type="InterPro" id="IPR024787">
    <property type="entry name" value="EcsC"/>
</dbReference>
<proteinExistence type="predicted"/>
<reference evidence="1" key="2">
    <citation type="submission" date="2020-09" db="EMBL/GenBank/DDBJ databases">
        <authorList>
            <person name="Sun Q."/>
            <person name="Kim S."/>
        </authorList>
    </citation>
    <scope>NUCLEOTIDE SEQUENCE</scope>
    <source>
        <strain evidence="1">KCTC 23224</strain>
    </source>
</reference>
<protein>
    <submittedName>
        <fullName evidence="1">ABC transporter-associated protein EcsC</fullName>
    </submittedName>
</protein>
<comment type="caution">
    <text evidence="1">The sequence shown here is derived from an EMBL/GenBank/DDBJ whole genome shotgun (WGS) entry which is preliminary data.</text>
</comment>
<dbReference type="PANTHER" id="PTHR41260:SF1">
    <property type="entry name" value="PROTEIN ECSC"/>
    <property type="match status" value="1"/>
</dbReference>
<gene>
    <name evidence="1" type="ORF">GCM10008106_36720</name>
</gene>
<name>A0A8J3D3L2_9BACT</name>
<sequence length="243" mass="27379">MGKNADTYEQIALAEMTAWLMEVKQRPGVVGIVTSGAQQVINTIIPDKVHQAITYAMEKMVKAVLIGNQYFTGSPLMSGTLEERELKVRDVITIYQRTASVEGAVTGAGGILLGLADLPAFLMIKMKMLFEIARLYGYDTKTLHERIFLLYVFKLTFSSQESRNETIKLLENWGDYVGKYPDHIEAFDWRAFQLAYRDYLDLAKLLQLIPVIGAGVGAVTNYKLSAKLGHFAMQAFRMRFFDV</sequence>